<keyword evidence="2" id="KW-1185">Reference proteome</keyword>
<comment type="caution">
    <text evidence="1">The sequence shown here is derived from an EMBL/GenBank/DDBJ whole genome shotgun (WGS) entry which is preliminary data.</text>
</comment>
<name>A0AAW0JFM6_QUESU</name>
<dbReference type="Gene3D" id="1.25.40.10">
    <property type="entry name" value="Tetratricopeptide repeat domain"/>
    <property type="match status" value="1"/>
</dbReference>
<reference evidence="1 2" key="1">
    <citation type="journal article" date="2018" name="Sci. Data">
        <title>The draft genome sequence of cork oak.</title>
        <authorList>
            <person name="Ramos A.M."/>
            <person name="Usie A."/>
            <person name="Barbosa P."/>
            <person name="Barros P.M."/>
            <person name="Capote T."/>
            <person name="Chaves I."/>
            <person name="Simoes F."/>
            <person name="Abreu I."/>
            <person name="Carrasquinho I."/>
            <person name="Faro C."/>
            <person name="Guimaraes J.B."/>
            <person name="Mendonca D."/>
            <person name="Nobrega F."/>
            <person name="Rodrigues L."/>
            <person name="Saibo N.J.M."/>
            <person name="Varela M.C."/>
            <person name="Egas C."/>
            <person name="Matos J."/>
            <person name="Miguel C.M."/>
            <person name="Oliveira M.M."/>
            <person name="Ricardo C.P."/>
            <person name="Goncalves S."/>
        </authorList>
    </citation>
    <scope>NUCLEOTIDE SEQUENCE [LARGE SCALE GENOMIC DNA]</scope>
    <source>
        <strain evidence="2">cv. HL8</strain>
    </source>
</reference>
<dbReference type="InterPro" id="IPR011990">
    <property type="entry name" value="TPR-like_helical_dom_sf"/>
</dbReference>
<evidence type="ECO:0000313" key="2">
    <source>
        <dbReference type="Proteomes" id="UP000237347"/>
    </source>
</evidence>
<dbReference type="EMBL" id="PKMF04000564">
    <property type="protein sequence ID" value="KAK7825767.1"/>
    <property type="molecule type" value="Genomic_DNA"/>
</dbReference>
<accession>A0AAW0JFM6</accession>
<dbReference type="AlphaFoldDB" id="A0AAW0JFM6"/>
<evidence type="ECO:0000313" key="1">
    <source>
        <dbReference type="EMBL" id="KAK7825767.1"/>
    </source>
</evidence>
<sequence length="65" mass="7146">MQKAEVEIHCNVGSGEKAKPEGEKDVDKEYFAFDKVQALLSDMTTQGIRPNTVTNNTLIDAYGKA</sequence>
<organism evidence="1 2">
    <name type="scientific">Quercus suber</name>
    <name type="common">Cork oak</name>
    <dbReference type="NCBI Taxonomy" id="58331"/>
    <lineage>
        <taxon>Eukaryota</taxon>
        <taxon>Viridiplantae</taxon>
        <taxon>Streptophyta</taxon>
        <taxon>Embryophyta</taxon>
        <taxon>Tracheophyta</taxon>
        <taxon>Spermatophyta</taxon>
        <taxon>Magnoliopsida</taxon>
        <taxon>eudicotyledons</taxon>
        <taxon>Gunneridae</taxon>
        <taxon>Pentapetalae</taxon>
        <taxon>rosids</taxon>
        <taxon>fabids</taxon>
        <taxon>Fagales</taxon>
        <taxon>Fagaceae</taxon>
        <taxon>Quercus</taxon>
    </lineage>
</organism>
<protein>
    <submittedName>
        <fullName evidence="1">Pentatricopeptide repeat-containing protein</fullName>
    </submittedName>
</protein>
<proteinExistence type="predicted"/>
<dbReference type="Proteomes" id="UP000237347">
    <property type="component" value="Unassembled WGS sequence"/>
</dbReference>
<gene>
    <name evidence="1" type="ORF">CFP56_032746</name>
</gene>